<dbReference type="AlphaFoldDB" id="A0AAV4TJV1"/>
<dbReference type="InterPro" id="IPR003961">
    <property type="entry name" value="FN3_dom"/>
</dbReference>
<organism evidence="2 3">
    <name type="scientific">Caerostris extrusa</name>
    <name type="common">Bark spider</name>
    <name type="synonym">Caerostris bankana</name>
    <dbReference type="NCBI Taxonomy" id="172846"/>
    <lineage>
        <taxon>Eukaryota</taxon>
        <taxon>Metazoa</taxon>
        <taxon>Ecdysozoa</taxon>
        <taxon>Arthropoda</taxon>
        <taxon>Chelicerata</taxon>
        <taxon>Arachnida</taxon>
        <taxon>Araneae</taxon>
        <taxon>Araneomorphae</taxon>
        <taxon>Entelegynae</taxon>
        <taxon>Araneoidea</taxon>
        <taxon>Araneidae</taxon>
        <taxon>Caerostris</taxon>
    </lineage>
</organism>
<keyword evidence="3" id="KW-1185">Reference proteome</keyword>
<accession>A0AAV4TJV1</accession>
<dbReference type="Proteomes" id="UP001054945">
    <property type="component" value="Unassembled WGS sequence"/>
</dbReference>
<comment type="caution">
    <text evidence="2">The sequence shown here is derived from an EMBL/GenBank/DDBJ whole genome shotgun (WGS) entry which is preliminary data.</text>
</comment>
<gene>
    <name evidence="2" type="primary">Nphs1_9</name>
    <name evidence="2" type="ORF">CEXT_80511</name>
</gene>
<protein>
    <submittedName>
        <fullName evidence="2">Nephrin</fullName>
    </submittedName>
</protein>
<feature type="region of interest" description="Disordered" evidence="1">
    <location>
        <begin position="151"/>
        <end position="190"/>
    </location>
</feature>
<dbReference type="SUPFAM" id="SSF49265">
    <property type="entry name" value="Fibronectin type III"/>
    <property type="match status" value="1"/>
</dbReference>
<dbReference type="Gene3D" id="2.60.40.10">
    <property type="entry name" value="Immunoglobulins"/>
    <property type="match status" value="1"/>
</dbReference>
<sequence>MNFVWSYNGGVIGDNFSSSKYASQAAQLDDVTWESVLFVKHLQANDFRLLHVRGKKRAGTRPRQGQAQEERIDLFVAIRKDSKNSFLTTYELNKSKTPKECTSLKSAYIDIRRPPDPPYNIRIVNTSSDSVVLSWTPGYSSGLPQQFRVGTRWWGPMTPSTRTSSPPTPPSSASPDSNPRKSTPSACPPETCWERVCTARRTPEPSRRVSRFYSHHP</sequence>
<proteinExistence type="predicted"/>
<dbReference type="EMBL" id="BPLR01011304">
    <property type="protein sequence ID" value="GIY45686.1"/>
    <property type="molecule type" value="Genomic_DNA"/>
</dbReference>
<evidence type="ECO:0000256" key="1">
    <source>
        <dbReference type="SAM" id="MobiDB-lite"/>
    </source>
</evidence>
<reference evidence="2 3" key="1">
    <citation type="submission" date="2021-06" db="EMBL/GenBank/DDBJ databases">
        <title>Caerostris extrusa draft genome.</title>
        <authorList>
            <person name="Kono N."/>
            <person name="Arakawa K."/>
        </authorList>
    </citation>
    <scope>NUCLEOTIDE SEQUENCE [LARGE SCALE GENOMIC DNA]</scope>
</reference>
<name>A0AAV4TJV1_CAEEX</name>
<evidence type="ECO:0000313" key="3">
    <source>
        <dbReference type="Proteomes" id="UP001054945"/>
    </source>
</evidence>
<evidence type="ECO:0000313" key="2">
    <source>
        <dbReference type="EMBL" id="GIY45686.1"/>
    </source>
</evidence>
<dbReference type="CDD" id="cd00063">
    <property type="entry name" value="FN3"/>
    <property type="match status" value="1"/>
</dbReference>
<dbReference type="InterPro" id="IPR013783">
    <property type="entry name" value="Ig-like_fold"/>
</dbReference>
<dbReference type="InterPro" id="IPR036116">
    <property type="entry name" value="FN3_sf"/>
</dbReference>
<feature type="compositionally biased region" description="Low complexity" evidence="1">
    <location>
        <begin position="156"/>
        <end position="165"/>
    </location>
</feature>